<evidence type="ECO:0000313" key="3">
    <source>
        <dbReference type="Proteomes" id="UP000095594"/>
    </source>
</evidence>
<dbReference type="Pfam" id="PF06940">
    <property type="entry name" value="DUF1287"/>
    <property type="match status" value="1"/>
</dbReference>
<feature type="transmembrane region" description="Helical" evidence="1">
    <location>
        <begin position="12"/>
        <end position="33"/>
    </location>
</feature>
<accession>A0A174CVD7</accession>
<evidence type="ECO:0000313" key="2">
    <source>
        <dbReference type="EMBL" id="CUO15576.1"/>
    </source>
</evidence>
<protein>
    <submittedName>
        <fullName evidence="2">Uncharacterized protein conserved in bacteria</fullName>
    </submittedName>
</protein>
<gene>
    <name evidence="2" type="ORF">ERS852471_01035</name>
</gene>
<sequence>MGFNLKIKSIIKYFIIIIVFIILVGIVVALDFFNLLPQQSYTADDFDIETILSDTDYNGNGIDDYTDIVIGARIDAKNKPKYHSAYYDGGYPPNEEGVCTDVIWRAFRNAGYSLKDMVDKDIEENVDLYPRVEVTPDKNIDFRRVPNLKVFFDRYAEALTLDPYDIEEWQPGDIVIFGEQYVHIAIISDKRNKDGVPYIIHNGGQPVREENMLVKYTIWQPITGHYRFKGKVD</sequence>
<dbReference type="Proteomes" id="UP000095594">
    <property type="component" value="Unassembled WGS sequence"/>
</dbReference>
<dbReference type="AlphaFoldDB" id="A0A174CVD7"/>
<keyword evidence="1" id="KW-0812">Transmembrane</keyword>
<keyword evidence="1" id="KW-0472">Membrane</keyword>
<dbReference type="RefSeq" id="WP_055264571.1">
    <property type="nucleotide sequence ID" value="NZ_CABIXQ010000006.1"/>
</dbReference>
<dbReference type="EMBL" id="CYZX01000006">
    <property type="protein sequence ID" value="CUO15576.1"/>
    <property type="molecule type" value="Genomic_DNA"/>
</dbReference>
<reference evidence="2 3" key="1">
    <citation type="submission" date="2015-09" db="EMBL/GenBank/DDBJ databases">
        <authorList>
            <consortium name="Pathogen Informatics"/>
        </authorList>
    </citation>
    <scope>NUCLEOTIDE SEQUENCE [LARGE SCALE GENOMIC DNA]</scope>
    <source>
        <strain evidence="2 3">2789STDY5834856</strain>
    </source>
</reference>
<evidence type="ECO:0000256" key="1">
    <source>
        <dbReference type="SAM" id="Phobius"/>
    </source>
</evidence>
<dbReference type="OrthoDB" id="114026at2"/>
<organism evidence="2 3">
    <name type="scientific">Clostridium disporicum</name>
    <dbReference type="NCBI Taxonomy" id="84024"/>
    <lineage>
        <taxon>Bacteria</taxon>
        <taxon>Bacillati</taxon>
        <taxon>Bacillota</taxon>
        <taxon>Clostridia</taxon>
        <taxon>Eubacteriales</taxon>
        <taxon>Clostridiaceae</taxon>
        <taxon>Clostridium</taxon>
    </lineage>
</organism>
<proteinExistence type="predicted"/>
<name>A0A174CVD7_9CLOT</name>
<dbReference type="InterPro" id="IPR009706">
    <property type="entry name" value="DUF1287"/>
</dbReference>
<keyword evidence="1" id="KW-1133">Transmembrane helix</keyword>